<dbReference type="PROSITE" id="PS51332">
    <property type="entry name" value="B12_BINDING"/>
    <property type="match status" value="1"/>
</dbReference>
<accession>A0A7K1L1S2</accession>
<feature type="signal peptide" evidence="6">
    <location>
        <begin position="1"/>
        <end position="19"/>
    </location>
</feature>
<evidence type="ECO:0000256" key="6">
    <source>
        <dbReference type="SAM" id="SignalP"/>
    </source>
</evidence>
<dbReference type="GO" id="GO:0005829">
    <property type="term" value="C:cytosol"/>
    <property type="evidence" value="ECO:0007669"/>
    <property type="project" value="TreeGrafter"/>
</dbReference>
<dbReference type="InterPro" id="IPR051198">
    <property type="entry name" value="BchE-like"/>
</dbReference>
<evidence type="ECO:0000256" key="1">
    <source>
        <dbReference type="ARBA" id="ARBA00001966"/>
    </source>
</evidence>
<proteinExistence type="predicted"/>
<evidence type="ECO:0000313" key="9">
    <source>
        <dbReference type="Proteomes" id="UP000432015"/>
    </source>
</evidence>
<dbReference type="Gene3D" id="3.80.30.20">
    <property type="entry name" value="tm_1862 like domain"/>
    <property type="match status" value="1"/>
</dbReference>
<dbReference type="SFLD" id="SFLDS00029">
    <property type="entry name" value="Radical_SAM"/>
    <property type="match status" value="1"/>
</dbReference>
<dbReference type="GO" id="GO:0051536">
    <property type="term" value="F:iron-sulfur cluster binding"/>
    <property type="evidence" value="ECO:0007669"/>
    <property type="project" value="UniProtKB-KW"/>
</dbReference>
<dbReference type="SFLD" id="SFLDG01082">
    <property type="entry name" value="B12-binding_domain_containing"/>
    <property type="match status" value="1"/>
</dbReference>
<comment type="cofactor">
    <cofactor evidence="1">
        <name>[4Fe-4S] cluster</name>
        <dbReference type="ChEBI" id="CHEBI:49883"/>
    </cofactor>
</comment>
<dbReference type="PANTHER" id="PTHR43409">
    <property type="entry name" value="ANAEROBIC MAGNESIUM-PROTOPORPHYRIN IX MONOMETHYL ESTER CYCLASE-RELATED"/>
    <property type="match status" value="1"/>
</dbReference>
<dbReference type="InterPro" id="IPR006158">
    <property type="entry name" value="Cobalamin-bd"/>
</dbReference>
<feature type="chain" id="PRO_5038712753" evidence="6">
    <location>
        <begin position="20"/>
        <end position="634"/>
    </location>
</feature>
<dbReference type="GO" id="GO:0031419">
    <property type="term" value="F:cobalamin binding"/>
    <property type="evidence" value="ECO:0007669"/>
    <property type="project" value="InterPro"/>
</dbReference>
<dbReference type="EMBL" id="WOFH01000005">
    <property type="protein sequence ID" value="MUN38327.1"/>
    <property type="molecule type" value="Genomic_DNA"/>
</dbReference>
<dbReference type="SUPFAM" id="SSF102114">
    <property type="entry name" value="Radical SAM enzymes"/>
    <property type="match status" value="1"/>
</dbReference>
<sequence>MRVTLAVMPWHLMTAPNGAAGVLAAALAPDHEVTTYYGSISFAEHLLGEAETAEEGTARARLLPEAYMYVAEEGFTGGIGEWLFTGALYGHRSFPDEASAACAAIGFDPDVAEQIFELAPAFADAAAQEIIAGRPEVVGFTTTFSQTIPALAVARRLRALDPDITIVFGGSNCDDTMGAALHRCFPEIDFVVRREGEAPLRSLLAALAEGDQGRPASIPGLCWRDADGTSRANPEGGALPSGAQFPPMDQSAYFERLEESPVADYIQPALMMESARGCWWGERHHCTFCGLSDLILPFRSKAPDRVVEELLAGIERHQVLDVLTTDNIVDKNYYETVFPTLEKSDLDLRVMYEIKSNITPEQARALRGAGVIQVQPGIENLHSLPLKLMRKGVTGANNVATLRELQEQSLTVLWNYLVGFPGETDGCYQEVITQIPLLYHLQPPLGAHRIALERFNPYFDHPDLGFAERRPRSWYRGVFPDLGEPDLNDVAYLFETPDQGVGGATLTGLKAAFDAWREAYATSALTHRAVAGRLHLYDRRAGRRAADHVLDEPAEVAAYAALGRGRSPEGLARHLSAGGWPVDAAWASAFIDDLTALGLVFRESGRAVTLSTGHDATAVRGTAIPTPAMVGAGT</sequence>
<evidence type="ECO:0000256" key="2">
    <source>
        <dbReference type="ARBA" id="ARBA00022691"/>
    </source>
</evidence>
<evidence type="ECO:0000256" key="4">
    <source>
        <dbReference type="ARBA" id="ARBA00023004"/>
    </source>
</evidence>
<dbReference type="Pfam" id="PF02310">
    <property type="entry name" value="B12-binding"/>
    <property type="match status" value="1"/>
</dbReference>
<dbReference type="NCBIfam" id="TIGR03975">
    <property type="entry name" value="rSAM_ocin_1"/>
    <property type="match status" value="1"/>
</dbReference>
<dbReference type="Gene3D" id="3.40.50.280">
    <property type="entry name" value="Cobalamin-binding domain"/>
    <property type="match status" value="1"/>
</dbReference>
<dbReference type="AlphaFoldDB" id="A0A7K1L1S2"/>
<keyword evidence="9" id="KW-1185">Reference proteome</keyword>
<keyword evidence="6" id="KW-0732">Signal</keyword>
<dbReference type="Pfam" id="PF04055">
    <property type="entry name" value="Radical_SAM"/>
    <property type="match status" value="1"/>
</dbReference>
<evidence type="ECO:0000313" key="8">
    <source>
        <dbReference type="EMBL" id="MUN38327.1"/>
    </source>
</evidence>
<evidence type="ECO:0000259" key="7">
    <source>
        <dbReference type="PROSITE" id="PS51332"/>
    </source>
</evidence>
<dbReference type="InterPro" id="IPR007197">
    <property type="entry name" value="rSAM"/>
</dbReference>
<dbReference type="SFLD" id="SFLDF00324">
    <property type="entry name" value="bacteriocin_maturation"/>
    <property type="match status" value="1"/>
</dbReference>
<protein>
    <submittedName>
        <fullName evidence="8">RiPP maturation radical SAM protein 1</fullName>
    </submittedName>
</protein>
<dbReference type="GO" id="GO:0046872">
    <property type="term" value="F:metal ion binding"/>
    <property type="evidence" value="ECO:0007669"/>
    <property type="project" value="UniProtKB-KW"/>
</dbReference>
<keyword evidence="4" id="KW-0408">Iron</keyword>
<gene>
    <name evidence="8" type="ORF">GNZ18_17185</name>
</gene>
<dbReference type="SMART" id="SM00729">
    <property type="entry name" value="Elp3"/>
    <property type="match status" value="1"/>
</dbReference>
<reference evidence="8 9" key="1">
    <citation type="submission" date="2019-11" db="EMBL/GenBank/DDBJ databases">
        <authorList>
            <person name="Cao P."/>
        </authorList>
    </citation>
    <scope>NUCLEOTIDE SEQUENCE [LARGE SCALE GENOMIC DNA]</scope>
    <source>
        <strain evidence="8 9">NEAU-AAG5</strain>
    </source>
</reference>
<dbReference type="PANTHER" id="PTHR43409:SF7">
    <property type="entry name" value="BLL1977 PROTEIN"/>
    <property type="match status" value="1"/>
</dbReference>
<keyword evidence="5" id="KW-0411">Iron-sulfur</keyword>
<organism evidence="8 9">
    <name type="scientific">Actinomadura litoris</name>
    <dbReference type="NCBI Taxonomy" id="2678616"/>
    <lineage>
        <taxon>Bacteria</taxon>
        <taxon>Bacillati</taxon>
        <taxon>Actinomycetota</taxon>
        <taxon>Actinomycetes</taxon>
        <taxon>Streptosporangiales</taxon>
        <taxon>Thermomonosporaceae</taxon>
        <taxon>Actinomadura</taxon>
    </lineage>
</organism>
<keyword evidence="2" id="KW-0949">S-adenosyl-L-methionine</keyword>
<dbReference type="InterPro" id="IPR023404">
    <property type="entry name" value="rSAM_horseshoe"/>
</dbReference>
<dbReference type="Proteomes" id="UP000432015">
    <property type="component" value="Unassembled WGS sequence"/>
</dbReference>
<feature type="domain" description="B12-binding" evidence="7">
    <location>
        <begin position="78"/>
        <end position="214"/>
    </location>
</feature>
<dbReference type="GO" id="GO:0003824">
    <property type="term" value="F:catalytic activity"/>
    <property type="evidence" value="ECO:0007669"/>
    <property type="project" value="InterPro"/>
</dbReference>
<keyword evidence="3" id="KW-0479">Metal-binding</keyword>
<name>A0A7K1L1S2_9ACTN</name>
<dbReference type="InterPro" id="IPR006638">
    <property type="entry name" value="Elp3/MiaA/NifB-like_rSAM"/>
</dbReference>
<dbReference type="RefSeq" id="WP_156217438.1">
    <property type="nucleotide sequence ID" value="NZ_WOFH01000005.1"/>
</dbReference>
<comment type="caution">
    <text evidence="8">The sequence shown here is derived from an EMBL/GenBank/DDBJ whole genome shotgun (WGS) entry which is preliminary data.</text>
</comment>
<dbReference type="InterPro" id="IPR058240">
    <property type="entry name" value="rSAM_sf"/>
</dbReference>
<dbReference type="InterPro" id="IPR023984">
    <property type="entry name" value="rSAM_ocin_1"/>
</dbReference>
<evidence type="ECO:0000256" key="5">
    <source>
        <dbReference type="ARBA" id="ARBA00023014"/>
    </source>
</evidence>
<evidence type="ECO:0000256" key="3">
    <source>
        <dbReference type="ARBA" id="ARBA00022723"/>
    </source>
</evidence>